<sequence length="114" mass="12799">MATWGPVTVAYKKAERGIVLGRPDEVLETAARLETVGRATSTEYFRHRLDVARAHTMLRQYGEAVDVLTDVHGRAPEWLAQQRAARDLMGEVIARRRTLTPLMRSLADAIDVPM</sequence>
<gene>
    <name evidence="1" type="ORF">NMN56_021170</name>
</gene>
<evidence type="ECO:0000313" key="2">
    <source>
        <dbReference type="Proteomes" id="UP001214441"/>
    </source>
</evidence>
<organism evidence="1 2">
    <name type="scientific">Streptomyces iconiensis</name>
    <dbReference type="NCBI Taxonomy" id="1384038"/>
    <lineage>
        <taxon>Bacteria</taxon>
        <taxon>Bacillati</taxon>
        <taxon>Actinomycetota</taxon>
        <taxon>Actinomycetes</taxon>
        <taxon>Kitasatosporales</taxon>
        <taxon>Streptomycetaceae</taxon>
        <taxon>Streptomyces</taxon>
    </lineage>
</organism>
<comment type="caution">
    <text evidence="1">The sequence shown here is derived from an EMBL/GenBank/DDBJ whole genome shotgun (WGS) entry which is preliminary data.</text>
</comment>
<proteinExistence type="predicted"/>
<dbReference type="EMBL" id="JANCPR020000020">
    <property type="protein sequence ID" value="MDJ1134431.1"/>
    <property type="molecule type" value="Genomic_DNA"/>
</dbReference>
<protein>
    <submittedName>
        <fullName evidence="1">Uncharacterized protein</fullName>
    </submittedName>
</protein>
<reference evidence="1 2" key="1">
    <citation type="submission" date="2023-05" db="EMBL/GenBank/DDBJ databases">
        <title>Streptantibioticus silvisoli sp. nov., acidotolerant actinomycetes 1 from pine litter.</title>
        <authorList>
            <person name="Swiecimska M."/>
            <person name="Golinska P."/>
            <person name="Sangal V."/>
            <person name="Wachnowicz B."/>
            <person name="Goodfellow M."/>
        </authorList>
    </citation>
    <scope>NUCLEOTIDE SEQUENCE [LARGE SCALE GENOMIC DNA]</scope>
    <source>
        <strain evidence="1 2">DSM 42109</strain>
    </source>
</reference>
<accession>A0ABT6ZZF9</accession>
<keyword evidence="2" id="KW-1185">Reference proteome</keyword>
<name>A0ABT6ZZF9_9ACTN</name>
<dbReference type="RefSeq" id="WP_274041912.1">
    <property type="nucleotide sequence ID" value="NZ_JANCPR020000020.1"/>
</dbReference>
<dbReference type="Proteomes" id="UP001214441">
    <property type="component" value="Unassembled WGS sequence"/>
</dbReference>
<evidence type="ECO:0000313" key="1">
    <source>
        <dbReference type="EMBL" id="MDJ1134431.1"/>
    </source>
</evidence>